<protein>
    <submittedName>
        <fullName evidence="1">Uncharacterized protein</fullName>
    </submittedName>
</protein>
<sequence length="41" mass="4870">MFYNAIIIIHQKDMCFSHSTSPNYKDTVPQVLYQITQDFKC</sequence>
<dbReference type="AlphaFoldDB" id="V5WGD3"/>
<gene>
    <name evidence="1" type="ORF">L21SP2_1500</name>
</gene>
<evidence type="ECO:0000313" key="1">
    <source>
        <dbReference type="EMBL" id="AHC14897.1"/>
    </source>
</evidence>
<name>V5WGD3_9SPIO</name>
<accession>V5WGD3</accession>
<evidence type="ECO:0000313" key="2">
    <source>
        <dbReference type="Proteomes" id="UP000018680"/>
    </source>
</evidence>
<keyword evidence="2" id="KW-1185">Reference proteome</keyword>
<organism evidence="1 2">
    <name type="scientific">Salinispira pacifica</name>
    <dbReference type="NCBI Taxonomy" id="1307761"/>
    <lineage>
        <taxon>Bacteria</taxon>
        <taxon>Pseudomonadati</taxon>
        <taxon>Spirochaetota</taxon>
        <taxon>Spirochaetia</taxon>
        <taxon>Spirochaetales</taxon>
        <taxon>Spirochaetaceae</taxon>
        <taxon>Salinispira</taxon>
    </lineage>
</organism>
<dbReference type="KEGG" id="slr:L21SP2_1500"/>
<reference evidence="1 2" key="1">
    <citation type="journal article" date="2015" name="Stand. Genomic Sci.">
        <title>Complete genome sequence and description of Salinispira pacifica gen. nov., sp. nov., a novel spirochaete isolated form a hypersaline microbial mat.</title>
        <authorList>
            <person name="Ben Hania W."/>
            <person name="Joseph M."/>
            <person name="Schumann P."/>
            <person name="Bunk B."/>
            <person name="Fiebig A."/>
            <person name="Sproer C."/>
            <person name="Klenk H.P."/>
            <person name="Fardeau M.L."/>
            <person name="Spring S."/>
        </authorList>
    </citation>
    <scope>NUCLEOTIDE SEQUENCE [LARGE SCALE GENOMIC DNA]</scope>
    <source>
        <strain evidence="1 2">L21-RPul-D2</strain>
    </source>
</reference>
<dbReference type="EMBL" id="CP006939">
    <property type="protein sequence ID" value="AHC14897.1"/>
    <property type="molecule type" value="Genomic_DNA"/>
</dbReference>
<dbReference type="Proteomes" id="UP000018680">
    <property type="component" value="Chromosome"/>
</dbReference>
<proteinExistence type="predicted"/>
<dbReference type="HOGENOM" id="CLU_3276415_0_0_12"/>
<dbReference type="STRING" id="1307761.L21SP2_1500"/>